<organism evidence="1 2">
    <name type="scientific">Athelia psychrophila</name>
    <dbReference type="NCBI Taxonomy" id="1759441"/>
    <lineage>
        <taxon>Eukaryota</taxon>
        <taxon>Fungi</taxon>
        <taxon>Dikarya</taxon>
        <taxon>Basidiomycota</taxon>
        <taxon>Agaricomycotina</taxon>
        <taxon>Agaricomycetes</taxon>
        <taxon>Agaricomycetidae</taxon>
        <taxon>Atheliales</taxon>
        <taxon>Atheliaceae</taxon>
        <taxon>Athelia</taxon>
    </lineage>
</organism>
<dbReference type="Proteomes" id="UP000076532">
    <property type="component" value="Unassembled WGS sequence"/>
</dbReference>
<dbReference type="EMBL" id="KV417562">
    <property type="protein sequence ID" value="KZP19601.1"/>
    <property type="molecule type" value="Genomic_DNA"/>
</dbReference>
<sequence>MSSYKYAVHYCPGKTLGQEDISALKDELRGLGVQCLTPLPNYQVFSDSPNALDDKIIVTAHDTTSTLIAFMSAVLIPIAGLQDPIVHTGLTCIAPTARKQNLIVELLMRLFHRHFALSPRTCVVTTRSNMASSLVSTAIYNTAVFPSPALAAPSAAHLHVAREISRRHRGKMLISPAAVLDEETFVFRGSNDTPDGRCFVKDPADKRNWHTDAEMTQYYLGLLGGRGSDEILQVGWFSPGQMRRVLEAEKFRGNAFAERQAKALRGNL</sequence>
<dbReference type="STRING" id="436010.A0A166IA15"/>
<name>A0A166IA15_9AGAM</name>
<evidence type="ECO:0000313" key="1">
    <source>
        <dbReference type="EMBL" id="KZP19601.1"/>
    </source>
</evidence>
<evidence type="ECO:0008006" key="3">
    <source>
        <dbReference type="Google" id="ProtNLM"/>
    </source>
</evidence>
<reference evidence="1 2" key="1">
    <citation type="journal article" date="2016" name="Mol. Biol. Evol.">
        <title>Comparative Genomics of Early-Diverging Mushroom-Forming Fungi Provides Insights into the Origins of Lignocellulose Decay Capabilities.</title>
        <authorList>
            <person name="Nagy L.G."/>
            <person name="Riley R."/>
            <person name="Tritt A."/>
            <person name="Adam C."/>
            <person name="Daum C."/>
            <person name="Floudas D."/>
            <person name="Sun H."/>
            <person name="Yadav J.S."/>
            <person name="Pangilinan J."/>
            <person name="Larsson K.H."/>
            <person name="Matsuura K."/>
            <person name="Barry K."/>
            <person name="Labutti K."/>
            <person name="Kuo R."/>
            <person name="Ohm R.A."/>
            <person name="Bhattacharya S.S."/>
            <person name="Shirouzu T."/>
            <person name="Yoshinaga Y."/>
            <person name="Martin F.M."/>
            <person name="Grigoriev I.V."/>
            <person name="Hibbett D.S."/>
        </authorList>
    </citation>
    <scope>NUCLEOTIDE SEQUENCE [LARGE SCALE GENOMIC DNA]</scope>
    <source>
        <strain evidence="1 2">CBS 109695</strain>
    </source>
</reference>
<dbReference type="AlphaFoldDB" id="A0A166IA15"/>
<dbReference type="OrthoDB" id="4841025at2759"/>
<keyword evidence="2" id="KW-1185">Reference proteome</keyword>
<gene>
    <name evidence="1" type="ORF">FIBSPDRAFT_559908</name>
</gene>
<accession>A0A166IA15</accession>
<evidence type="ECO:0000313" key="2">
    <source>
        <dbReference type="Proteomes" id="UP000076532"/>
    </source>
</evidence>
<protein>
    <recommendedName>
        <fullName evidence="3">N-acetyltransferase domain-containing protein</fullName>
    </recommendedName>
</protein>
<proteinExistence type="predicted"/>